<evidence type="ECO:0000313" key="2">
    <source>
        <dbReference type="Proteomes" id="UP000294604"/>
    </source>
</evidence>
<reference evidence="1 2" key="1">
    <citation type="journal article" date="2019" name="Sci. Rep.">
        <title>Extended insight into the Mycobacterium chelonae-abscessus complex through whole genome sequencing of Mycobacterium salmoniphilum outbreak and Mycobacterium salmoniphilum-like strains.</title>
        <authorList>
            <person name="Behra P.R.K."/>
            <person name="Das S."/>
            <person name="Pettersson B.M.F."/>
            <person name="Shirreff L."/>
            <person name="DuCote T."/>
            <person name="Jacobsson K.G."/>
            <person name="Ennis D.G."/>
            <person name="Kirsebom L.A."/>
        </authorList>
    </citation>
    <scope>NUCLEOTIDE SEQUENCE [LARGE SCALE GENOMIC DNA]</scope>
    <source>
        <strain evidence="1 2">CCUG 60884</strain>
    </source>
</reference>
<protein>
    <submittedName>
        <fullName evidence="1">Uncharacterized protein</fullName>
    </submittedName>
</protein>
<accession>A0A4R8SZY9</accession>
<dbReference type="EMBL" id="PECL01000003">
    <property type="protein sequence ID" value="TEA09066.1"/>
    <property type="molecule type" value="Genomic_DNA"/>
</dbReference>
<sequence>MHFDGHPETRLPILRALIRRDGVERVVDTIIGKPNGWLTLDENQADESPDDDDVVVVARYGEQFIGEIANSEYWAPGGNVPDESTSMSWVRTAASNGLARRSSRLSTS</sequence>
<organism evidence="1 2">
    <name type="scientific">Mycobacteroides salmoniphilum</name>
    <dbReference type="NCBI Taxonomy" id="404941"/>
    <lineage>
        <taxon>Bacteria</taxon>
        <taxon>Bacillati</taxon>
        <taxon>Actinomycetota</taxon>
        <taxon>Actinomycetes</taxon>
        <taxon>Mycobacteriales</taxon>
        <taxon>Mycobacteriaceae</taxon>
        <taxon>Mycobacteroides</taxon>
    </lineage>
</organism>
<name>A0A4R8SZY9_9MYCO</name>
<evidence type="ECO:0000313" key="1">
    <source>
        <dbReference type="EMBL" id="TEA09066.1"/>
    </source>
</evidence>
<comment type="caution">
    <text evidence="1">The sequence shown here is derived from an EMBL/GenBank/DDBJ whole genome shotgun (WGS) entry which is preliminary data.</text>
</comment>
<dbReference type="AlphaFoldDB" id="A0A4R8SZY9"/>
<proteinExistence type="predicted"/>
<gene>
    <name evidence="1" type="ORF">CCUG60884_00234</name>
</gene>
<dbReference type="Proteomes" id="UP000294604">
    <property type="component" value="Unassembled WGS sequence"/>
</dbReference>